<keyword evidence="5 6" id="KW-0472">Membrane</keyword>
<accession>A0AAC9PT20</accession>
<sequence>MPVVTPVVAGLGAGLSLIVAIGAQNAFVLRQGILRRHVLPIVAICIASDLVLIALGVTGVTAVLERIPAAATVVRWLGAAFLLGYGLLAARRALRPASLDPANAAPVESWRVAVLTCLAVTWLNPHTYLDTVLLLGTVGNSWQDQRWWFGAGAMAGSVLWFVALGFGAGLLRGFFTRPASWRVLDSLVAATMLTLGVLLIVRGG</sequence>
<dbReference type="KEGG" id="acad:UA74_20820"/>
<dbReference type="Proteomes" id="UP000185511">
    <property type="component" value="Chromosome"/>
</dbReference>
<feature type="transmembrane region" description="Helical" evidence="6">
    <location>
        <begin position="69"/>
        <end position="88"/>
    </location>
</feature>
<organism evidence="7 8">
    <name type="scientific">Actinoalloteichus fjordicus</name>
    <dbReference type="NCBI Taxonomy" id="1612552"/>
    <lineage>
        <taxon>Bacteria</taxon>
        <taxon>Bacillati</taxon>
        <taxon>Actinomycetota</taxon>
        <taxon>Actinomycetes</taxon>
        <taxon>Pseudonocardiales</taxon>
        <taxon>Pseudonocardiaceae</taxon>
        <taxon>Actinoalloteichus</taxon>
    </lineage>
</organism>
<evidence type="ECO:0000256" key="6">
    <source>
        <dbReference type="SAM" id="Phobius"/>
    </source>
</evidence>
<keyword evidence="8" id="KW-1185">Reference proteome</keyword>
<evidence type="ECO:0000256" key="4">
    <source>
        <dbReference type="ARBA" id="ARBA00022989"/>
    </source>
</evidence>
<keyword evidence="4 6" id="KW-1133">Transmembrane helix</keyword>
<name>A0AAC9PT20_9PSEU</name>
<dbReference type="EMBL" id="CP016076">
    <property type="protein sequence ID" value="APU16189.1"/>
    <property type="molecule type" value="Genomic_DNA"/>
</dbReference>
<evidence type="ECO:0000313" key="8">
    <source>
        <dbReference type="Proteomes" id="UP000185511"/>
    </source>
</evidence>
<feature type="transmembrane region" description="Helical" evidence="6">
    <location>
        <begin position="147"/>
        <end position="171"/>
    </location>
</feature>
<dbReference type="PANTHER" id="PTHR30086">
    <property type="entry name" value="ARGININE EXPORTER PROTEIN ARGO"/>
    <property type="match status" value="1"/>
</dbReference>
<evidence type="ECO:0000256" key="2">
    <source>
        <dbReference type="ARBA" id="ARBA00022475"/>
    </source>
</evidence>
<feature type="transmembrane region" description="Helical" evidence="6">
    <location>
        <begin position="183"/>
        <end position="201"/>
    </location>
</feature>
<keyword evidence="2" id="KW-1003">Cell membrane</keyword>
<feature type="transmembrane region" description="Helical" evidence="6">
    <location>
        <begin position="41"/>
        <end position="63"/>
    </location>
</feature>
<comment type="subcellular location">
    <subcellularLocation>
        <location evidence="1">Cell membrane</location>
        <topology evidence="1">Multi-pass membrane protein</topology>
    </subcellularLocation>
</comment>
<feature type="transmembrane region" description="Helical" evidence="6">
    <location>
        <begin position="6"/>
        <end position="29"/>
    </location>
</feature>
<reference evidence="8" key="1">
    <citation type="submission" date="2016-06" db="EMBL/GenBank/DDBJ databases">
        <title>Complete genome sequence of Actinoalloteichus fjordicus DSM 46855 (=ADI127-17), type strain of the new species Actinoalloteichus fjordicus.</title>
        <authorList>
            <person name="Ruckert C."/>
            <person name="Nouioui I."/>
            <person name="Willmese J."/>
            <person name="van Wezel G."/>
            <person name="Klenk H.-P."/>
            <person name="Kalinowski J."/>
            <person name="Zotchev S.B."/>
        </authorList>
    </citation>
    <scope>NUCLEOTIDE SEQUENCE [LARGE SCALE GENOMIC DNA]</scope>
    <source>
        <strain evidence="8">ADI127-7</strain>
    </source>
</reference>
<gene>
    <name evidence="7" type="ORF">UA74_20820</name>
</gene>
<dbReference type="RefSeq" id="WP_075741776.1">
    <property type="nucleotide sequence ID" value="NZ_CP016076.1"/>
</dbReference>
<evidence type="ECO:0000256" key="1">
    <source>
        <dbReference type="ARBA" id="ARBA00004651"/>
    </source>
</evidence>
<dbReference type="PANTHER" id="PTHR30086:SF20">
    <property type="entry name" value="ARGININE EXPORTER PROTEIN ARGO-RELATED"/>
    <property type="match status" value="1"/>
</dbReference>
<evidence type="ECO:0000256" key="3">
    <source>
        <dbReference type="ARBA" id="ARBA00022692"/>
    </source>
</evidence>
<dbReference type="AlphaFoldDB" id="A0AAC9PT20"/>
<protein>
    <submittedName>
        <fullName evidence="7">Lysine efflux permease</fullName>
    </submittedName>
</protein>
<evidence type="ECO:0000256" key="5">
    <source>
        <dbReference type="ARBA" id="ARBA00023136"/>
    </source>
</evidence>
<dbReference type="GO" id="GO:0015171">
    <property type="term" value="F:amino acid transmembrane transporter activity"/>
    <property type="evidence" value="ECO:0007669"/>
    <property type="project" value="TreeGrafter"/>
</dbReference>
<dbReference type="Pfam" id="PF01810">
    <property type="entry name" value="LysE"/>
    <property type="match status" value="1"/>
</dbReference>
<dbReference type="GO" id="GO:0005886">
    <property type="term" value="C:plasma membrane"/>
    <property type="evidence" value="ECO:0007669"/>
    <property type="project" value="UniProtKB-SubCell"/>
</dbReference>
<keyword evidence="3 6" id="KW-0812">Transmembrane</keyword>
<evidence type="ECO:0000313" key="7">
    <source>
        <dbReference type="EMBL" id="APU16189.1"/>
    </source>
</evidence>
<proteinExistence type="predicted"/>
<dbReference type="InterPro" id="IPR001123">
    <property type="entry name" value="LeuE-type"/>
</dbReference>